<feature type="region of interest" description="Disordered" evidence="13">
    <location>
        <begin position="965"/>
        <end position="990"/>
    </location>
</feature>
<keyword evidence="7 15" id="KW-0548">Nucleotidyltransferase</keyword>
<evidence type="ECO:0000256" key="7">
    <source>
        <dbReference type="ARBA" id="ARBA00022695"/>
    </source>
</evidence>
<keyword evidence="9" id="KW-0239">DNA-directed DNA polymerase</keyword>
<comment type="catalytic activity">
    <reaction evidence="12">
        <text>DNA(n) + a 2'-deoxyribonucleoside 5'-triphosphate = DNA(n+1) + diphosphate</text>
        <dbReference type="Rhea" id="RHEA:22508"/>
        <dbReference type="Rhea" id="RHEA-COMP:17339"/>
        <dbReference type="Rhea" id="RHEA-COMP:17340"/>
        <dbReference type="ChEBI" id="CHEBI:33019"/>
        <dbReference type="ChEBI" id="CHEBI:61560"/>
        <dbReference type="ChEBI" id="CHEBI:173112"/>
        <dbReference type="EC" id="2.7.7.7"/>
    </reaction>
</comment>
<dbReference type="AlphaFoldDB" id="Q2G7G3"/>
<dbReference type="Pfam" id="PF07733">
    <property type="entry name" value="DNA_pol3_alpha"/>
    <property type="match status" value="1"/>
</dbReference>
<keyword evidence="6 15" id="KW-0808">Transferase</keyword>
<dbReference type="EC" id="2.7.7.7" evidence="3"/>
<dbReference type="PANTHER" id="PTHR32294:SF0">
    <property type="entry name" value="DNA POLYMERASE III SUBUNIT ALPHA"/>
    <property type="match status" value="1"/>
</dbReference>
<dbReference type="Pfam" id="PF17657">
    <property type="entry name" value="DNA_pol3_finger"/>
    <property type="match status" value="1"/>
</dbReference>
<dbReference type="Proteomes" id="UP000009134">
    <property type="component" value="Chromosome"/>
</dbReference>
<dbReference type="Gene3D" id="1.10.10.1600">
    <property type="entry name" value="Bacterial DNA polymerase III alpha subunit, thumb domain"/>
    <property type="match status" value="1"/>
</dbReference>
<dbReference type="SUPFAM" id="SSF89550">
    <property type="entry name" value="PHP domain-like"/>
    <property type="match status" value="1"/>
</dbReference>
<dbReference type="Gene3D" id="1.10.150.870">
    <property type="match status" value="1"/>
</dbReference>
<dbReference type="InterPro" id="IPR041931">
    <property type="entry name" value="DNA_pol3_alpha_thumb_dom"/>
</dbReference>
<organism evidence="15 16">
    <name type="scientific">Novosphingobium aromaticivorans (strain ATCC 700278 / DSM 12444 / CCUG 56034 / CIP 105152 / NBRC 16084 / F199)</name>
    <dbReference type="NCBI Taxonomy" id="279238"/>
    <lineage>
        <taxon>Bacteria</taxon>
        <taxon>Pseudomonadati</taxon>
        <taxon>Pseudomonadota</taxon>
        <taxon>Alphaproteobacteria</taxon>
        <taxon>Sphingomonadales</taxon>
        <taxon>Sphingomonadaceae</taxon>
        <taxon>Novosphingobium</taxon>
    </lineage>
</organism>
<dbReference type="eggNOG" id="COG0587">
    <property type="taxonomic scope" value="Bacteria"/>
</dbReference>
<reference evidence="16" key="1">
    <citation type="submission" date="2006-01" db="EMBL/GenBank/DDBJ databases">
        <title>Complete sequence of Novosphingobium aromaticivorans DSM 12444.</title>
        <authorList>
            <consortium name="US DOE Joint Genome Institute"/>
            <person name="Copeland A."/>
            <person name="Lucas S."/>
            <person name="Lapidus A."/>
            <person name="Barry K."/>
            <person name="Detter J.C."/>
            <person name="Glavina T."/>
            <person name="Hammon N."/>
            <person name="Israni S."/>
            <person name="Pitluck S."/>
            <person name="Chain P."/>
            <person name="Malfatti S."/>
            <person name="Shin M."/>
            <person name="Vergez L."/>
            <person name="Schmutz J."/>
            <person name="Larimer F."/>
            <person name="Land M."/>
            <person name="Kyrpides N."/>
            <person name="Ivanova N."/>
            <person name="Fredrickson J."/>
            <person name="Balkwill D."/>
            <person name="Romine M.F."/>
            <person name="Richardson P."/>
        </authorList>
    </citation>
    <scope>NUCLEOTIDE SEQUENCE [LARGE SCALE GENOMIC DNA]</scope>
    <source>
        <strain evidence="16">ATCC 700278 / DSM 12444 / CCUG 56034 / CIP 105152 / NBRC 16084 / F199</strain>
    </source>
</reference>
<dbReference type="Pfam" id="PF14579">
    <property type="entry name" value="HHH_6"/>
    <property type="match status" value="1"/>
</dbReference>
<comment type="similarity">
    <text evidence="2">Belongs to the DNA polymerase type-C family. DnaE subfamily.</text>
</comment>
<protein>
    <recommendedName>
        <fullName evidence="4">DNA polymerase III subunit alpha</fullName>
        <ecNumber evidence="3">2.7.7.7</ecNumber>
    </recommendedName>
</protein>
<comment type="subunit">
    <text evidence="11">DNA polymerase III contains a core (composed of alpha, epsilon and theta chains) that associates with a tau subunit. This core dimerizes to form the POLIII' complex. PolIII' associates with the gamma complex (composed of gamma, delta, delta', psi and chi chains) and with the beta chain to form the complete DNA polymerase III complex.</text>
</comment>
<dbReference type="CDD" id="cd04485">
    <property type="entry name" value="DnaE_OBF"/>
    <property type="match status" value="1"/>
</dbReference>
<dbReference type="NCBIfam" id="NF004226">
    <property type="entry name" value="PRK05673.1"/>
    <property type="match status" value="1"/>
</dbReference>
<dbReference type="InterPro" id="IPR004805">
    <property type="entry name" value="DnaE2/DnaE/PolC"/>
</dbReference>
<keyword evidence="5" id="KW-0963">Cytoplasm</keyword>
<evidence type="ECO:0000256" key="3">
    <source>
        <dbReference type="ARBA" id="ARBA00012417"/>
    </source>
</evidence>
<dbReference type="SUPFAM" id="SSF160975">
    <property type="entry name" value="AF1531-like"/>
    <property type="match status" value="1"/>
</dbReference>
<keyword evidence="16" id="KW-1185">Reference proteome</keyword>
<dbReference type="KEGG" id="nar:Saro_1770"/>
<evidence type="ECO:0000256" key="5">
    <source>
        <dbReference type="ARBA" id="ARBA00022490"/>
    </source>
</evidence>
<dbReference type="InterPro" id="IPR016195">
    <property type="entry name" value="Pol/histidinol_Pase-like"/>
</dbReference>
<evidence type="ECO:0000259" key="14">
    <source>
        <dbReference type="SMART" id="SM00481"/>
    </source>
</evidence>
<dbReference type="HOGENOM" id="CLU_001600_0_0_5"/>
<evidence type="ECO:0000256" key="13">
    <source>
        <dbReference type="SAM" id="MobiDB-lite"/>
    </source>
</evidence>
<dbReference type="InterPro" id="IPR040982">
    <property type="entry name" value="DNA_pol3_finger"/>
</dbReference>
<dbReference type="GO" id="GO:0008408">
    <property type="term" value="F:3'-5' exonuclease activity"/>
    <property type="evidence" value="ECO:0007669"/>
    <property type="project" value="InterPro"/>
</dbReference>
<dbReference type="CDD" id="cd07433">
    <property type="entry name" value="PHP_PolIIIA_DnaE1"/>
    <property type="match status" value="1"/>
</dbReference>
<dbReference type="STRING" id="279238.Saro_1770"/>
<keyword evidence="8" id="KW-0235">DNA replication</keyword>
<dbReference type="InterPro" id="IPR049821">
    <property type="entry name" value="PolIIIA_DnaE1_PHP"/>
</dbReference>
<dbReference type="InterPro" id="IPR029460">
    <property type="entry name" value="DNAPol_HHH"/>
</dbReference>
<evidence type="ECO:0000256" key="10">
    <source>
        <dbReference type="ARBA" id="ARBA00025611"/>
    </source>
</evidence>
<dbReference type="InterPro" id="IPR003141">
    <property type="entry name" value="Pol/His_phosphatase_N"/>
</dbReference>
<evidence type="ECO:0000313" key="15">
    <source>
        <dbReference type="EMBL" id="ABD26210.1"/>
    </source>
</evidence>
<evidence type="ECO:0000256" key="8">
    <source>
        <dbReference type="ARBA" id="ARBA00022705"/>
    </source>
</evidence>
<gene>
    <name evidence="15" type="ordered locus">Saro_1770</name>
</gene>
<evidence type="ECO:0000313" key="16">
    <source>
        <dbReference type="Proteomes" id="UP000009134"/>
    </source>
</evidence>
<name>Q2G7G3_NOVAD</name>
<proteinExistence type="inferred from homology"/>
<evidence type="ECO:0000256" key="9">
    <source>
        <dbReference type="ARBA" id="ARBA00022932"/>
    </source>
</evidence>
<dbReference type="Gene3D" id="3.20.20.140">
    <property type="entry name" value="Metal-dependent hydrolases"/>
    <property type="match status" value="1"/>
</dbReference>
<evidence type="ECO:0000256" key="2">
    <source>
        <dbReference type="ARBA" id="ARBA00009496"/>
    </source>
</evidence>
<comment type="subcellular location">
    <subcellularLocation>
        <location evidence="1">Cytoplasm</location>
    </subcellularLocation>
</comment>
<evidence type="ECO:0000256" key="12">
    <source>
        <dbReference type="ARBA" id="ARBA00049244"/>
    </source>
</evidence>
<dbReference type="PANTHER" id="PTHR32294">
    <property type="entry name" value="DNA POLYMERASE III SUBUNIT ALPHA"/>
    <property type="match status" value="1"/>
</dbReference>
<dbReference type="EMBL" id="CP000248">
    <property type="protein sequence ID" value="ABD26210.1"/>
    <property type="molecule type" value="Genomic_DNA"/>
</dbReference>
<comment type="function">
    <text evidence="10">DNA polymerase III is a complex, multichain enzyme responsible for most of the replicative synthesis in bacteria. This DNA polymerase also exhibits 3' to 5' exonuclease activity. The alpha chain is the DNA polymerase.</text>
</comment>
<evidence type="ECO:0000256" key="6">
    <source>
        <dbReference type="ARBA" id="ARBA00022679"/>
    </source>
</evidence>
<dbReference type="Pfam" id="PF02811">
    <property type="entry name" value="PHP"/>
    <property type="match status" value="1"/>
</dbReference>
<dbReference type="InterPro" id="IPR004013">
    <property type="entry name" value="PHP_dom"/>
</dbReference>
<dbReference type="InterPro" id="IPR011708">
    <property type="entry name" value="DNA_pol3_alpha_NTPase_dom"/>
</dbReference>
<feature type="domain" description="Polymerase/histidinol phosphatase N-terminal" evidence="14">
    <location>
        <begin position="26"/>
        <end position="93"/>
    </location>
</feature>
<evidence type="ECO:0000256" key="1">
    <source>
        <dbReference type="ARBA" id="ARBA00004496"/>
    </source>
</evidence>
<dbReference type="NCBIfam" id="TIGR00594">
    <property type="entry name" value="polc"/>
    <property type="match status" value="1"/>
</dbReference>
<dbReference type="GO" id="GO:0005737">
    <property type="term" value="C:cytoplasm"/>
    <property type="evidence" value="ECO:0007669"/>
    <property type="project" value="UniProtKB-SubCell"/>
</dbReference>
<dbReference type="SMART" id="SM00481">
    <property type="entry name" value="POLIIIAc"/>
    <property type="match status" value="1"/>
</dbReference>
<sequence>MKKQAAPLARARPFSYLVHMPHAAFVPLRIFSSYTMLDGAIDPKAIAKTAAERGFPAAAITDRNGLYGSVAYAKACKDMGVQPVIGTMLAVARPERDGAATGFGPAAPTIDWLALYAQDARGYDNLCHLVSRAHLDRPLEFAPHVVLADLVGHTDGLICLTAASEGALAQLLAGGQQSAAEAYVDRLLELFPERLYIEIARRNDAVEEASETALIDLAYARDLPLVATNPACFAERTFYDAHDAMLCIASSTHVDSADRPRSSKEWWIKPAAVMEELFKDLPEALANTLVVAQRCAVMPPKRKPILPSLAGDQEGEARMCAEDSRKGLVLRLEPYYPESTHAELARVLCLGPDAEPVAADHPQLVEAGVWEEVLDYRKRLEFEIAIINRMGFGGYFLIVADFIKWAKEHGIPVGPGRGSGAGSLVAWALTITDLDPIKLGLLFERFLNPERVSMPDFDIDFCETRRGEVIRYVQRKYGEDHVAQIITFGKLKARAVLRDTGRILQMSYGQTDRLCKMVPNHPTDPWPLPRALNGVAELKREYDRDPEVKRLIDLAMQLEGLPRNSSTHAAGVVIGDRPLAQLVPLYRDPRSDMPVTQFDMKHVEDAGLVKFDFLGLKTLSVLRKAVDLMKKRSIEIDLSALPWDDEQTYKLLQSGDTVGVFQLESEGMRRTLAAVKPTNFGDIIALVSLYRPGPMDNIPLFGRRKNGLEAIEYPHDKLAGILSETYGIFVYQEQVMQAAQILAGYSLGDADLLRRAMGKKVQAEMDAQRQRFVDGCKEVSGIPAAKANELFDLIDKFAGYGFNKSHAAAYALLAYQTAWLKTHYPHEFYAAAMCFDMHQSEKLSVFVDDMRRNGVALAGPDINHSEAEFTVERTHDGYAVRYALAGLRNVGEKAMEQIVEEREANGPFASLDDLFRRIPAGSMNRRQLEALAAGGALDCLEPNRAQIIANAELLMAVAEEASRSRTSGQGGLFGGDDHATPATRLSDTKPWSRADQMAAERENFGFYFAAHPVEEYRAVASANGARSYGSLMTSSGEPGGRSGAVMAALVENVQKRKTKKGKDFVMADFSDSSGLFSASCFEESLVEPFQQWAREGTCVLLNVELDRPNPDEPPRVTVRGARPLASVTSASRMVLKLDVSRTEAISDLAMLLPRRPDGKGEVLARLRTGGPKEPLVRLGNDFILDSDLIERLIPIEGLANVALTARPERHLRLVE</sequence>
<dbReference type="GO" id="GO:0006260">
    <property type="term" value="P:DNA replication"/>
    <property type="evidence" value="ECO:0007669"/>
    <property type="project" value="UniProtKB-KW"/>
</dbReference>
<accession>Q2G7G3</accession>
<evidence type="ECO:0000256" key="4">
    <source>
        <dbReference type="ARBA" id="ARBA00019114"/>
    </source>
</evidence>
<evidence type="ECO:0000256" key="11">
    <source>
        <dbReference type="ARBA" id="ARBA00026073"/>
    </source>
</evidence>
<dbReference type="GO" id="GO:0003887">
    <property type="term" value="F:DNA-directed DNA polymerase activity"/>
    <property type="evidence" value="ECO:0007669"/>
    <property type="project" value="UniProtKB-KW"/>
</dbReference>